<name>A0ACA9SLF7_9GLOM</name>
<proteinExistence type="predicted"/>
<evidence type="ECO:0000313" key="1">
    <source>
        <dbReference type="EMBL" id="CAG8841843.1"/>
    </source>
</evidence>
<dbReference type="EMBL" id="CAJVQC010131924">
    <property type="protein sequence ID" value="CAG8841843.1"/>
    <property type="molecule type" value="Genomic_DNA"/>
</dbReference>
<feature type="non-terminal residue" evidence="1">
    <location>
        <position position="1"/>
    </location>
</feature>
<gene>
    <name evidence="1" type="ORF">RPERSI_LOCUS32049</name>
</gene>
<feature type="non-terminal residue" evidence="1">
    <location>
        <position position="142"/>
    </location>
</feature>
<keyword evidence="2" id="KW-1185">Reference proteome</keyword>
<comment type="caution">
    <text evidence="1">The sequence shown here is derived from an EMBL/GenBank/DDBJ whole genome shotgun (WGS) entry which is preliminary data.</text>
</comment>
<organism evidence="1 2">
    <name type="scientific">Racocetra persica</name>
    <dbReference type="NCBI Taxonomy" id="160502"/>
    <lineage>
        <taxon>Eukaryota</taxon>
        <taxon>Fungi</taxon>
        <taxon>Fungi incertae sedis</taxon>
        <taxon>Mucoromycota</taxon>
        <taxon>Glomeromycotina</taxon>
        <taxon>Glomeromycetes</taxon>
        <taxon>Diversisporales</taxon>
        <taxon>Gigasporaceae</taxon>
        <taxon>Racocetra</taxon>
    </lineage>
</organism>
<sequence>RNKQSDKSRSSAPAYFSQYPLKNTTEPILPNNIQIPRSIYTQTIQPQLDNIQLVKEGTLDSMHTNNEIRNTNNSISSIICTQTASNGYKHSKCVISSPTAPSISISGGSGKHSGGERRKKKPPPIPPKPDKLSRWKPPRTSS</sequence>
<protein>
    <submittedName>
        <fullName evidence="1">4710_t:CDS:1</fullName>
    </submittedName>
</protein>
<accession>A0ACA9SLF7</accession>
<evidence type="ECO:0000313" key="2">
    <source>
        <dbReference type="Proteomes" id="UP000789920"/>
    </source>
</evidence>
<dbReference type="Proteomes" id="UP000789920">
    <property type="component" value="Unassembled WGS sequence"/>
</dbReference>
<reference evidence="1" key="1">
    <citation type="submission" date="2021-06" db="EMBL/GenBank/DDBJ databases">
        <authorList>
            <person name="Kallberg Y."/>
            <person name="Tangrot J."/>
            <person name="Rosling A."/>
        </authorList>
    </citation>
    <scope>NUCLEOTIDE SEQUENCE</scope>
    <source>
        <strain evidence="1">MA461A</strain>
    </source>
</reference>